<reference evidence="3 4" key="2">
    <citation type="submission" date="2014-10" db="EMBL/GenBank/DDBJ databases">
        <title>Comparative genomics of the Paenibacillus odorifer group.</title>
        <authorList>
            <person name="Tsai Y.-C."/>
            <person name="Martin N."/>
            <person name="Korlach J."/>
            <person name="Wiedmann M."/>
        </authorList>
    </citation>
    <scope>NUCLEOTIDE SEQUENCE [LARGE SCALE GENOMIC DNA]</scope>
    <source>
        <strain evidence="3 4">DSM 18334</strain>
    </source>
</reference>
<dbReference type="EMBL" id="JQCR01000002">
    <property type="protein sequence ID" value="KGE20636.1"/>
    <property type="molecule type" value="Genomic_DNA"/>
</dbReference>
<sequence>MFLIDSVDSTKVSNSPVGTLTVAIGRPVDLGASGNFVILAKAGVSNNPGSMITGNIGVSPIAATAITGFALTLGSGAPFSTSTQVIGQVFAPDYASPTASNLTTAVSNMETAYTDAAGRASNFTELYSGNISGKTLVPGVYKWGTDVLINSGTDVTLNGGPNDVWIFQIAGGLTQASATKIILSGGAKAENIFWQVADTMAIETSAHFEGIVLGKKAITVGTNASINGRLLSQTAVTLDQNTIVEPASASN</sequence>
<dbReference type="Proteomes" id="UP000029734">
    <property type="component" value="Unassembled WGS sequence"/>
</dbReference>
<dbReference type="Pfam" id="PF11999">
    <property type="entry name" value="Ice_binding"/>
    <property type="match status" value="1"/>
</dbReference>
<reference evidence="3 4" key="1">
    <citation type="submission" date="2014-08" db="EMBL/GenBank/DDBJ databases">
        <authorList>
            <person name="den Bakker H.C."/>
        </authorList>
    </citation>
    <scope>NUCLEOTIDE SEQUENCE [LARGE SCALE GENOMIC DNA]</scope>
    <source>
        <strain evidence="3 4">DSM 18334</strain>
    </source>
</reference>
<proteinExistence type="inferred from homology"/>
<gene>
    <name evidence="3" type="ORF">PWYN_13130</name>
</gene>
<protein>
    <submittedName>
        <fullName evidence="3">Hy</fullName>
    </submittedName>
</protein>
<dbReference type="InterPro" id="IPR021884">
    <property type="entry name" value="Ice-bd_prot"/>
</dbReference>
<comment type="similarity">
    <text evidence="1">Belongs to the ice-binding protein family.</text>
</comment>
<dbReference type="eggNOG" id="COG3420">
    <property type="taxonomic scope" value="Bacteria"/>
</dbReference>
<evidence type="ECO:0000313" key="4">
    <source>
        <dbReference type="Proteomes" id="UP000029734"/>
    </source>
</evidence>
<organism evidence="3 4">
    <name type="scientific">Paenibacillus wynnii</name>
    <dbReference type="NCBI Taxonomy" id="268407"/>
    <lineage>
        <taxon>Bacteria</taxon>
        <taxon>Bacillati</taxon>
        <taxon>Bacillota</taxon>
        <taxon>Bacilli</taxon>
        <taxon>Bacillales</taxon>
        <taxon>Paenibacillaceae</taxon>
        <taxon>Paenibacillus</taxon>
    </lineage>
</organism>
<keyword evidence="4" id="KW-1185">Reference proteome</keyword>
<evidence type="ECO:0000313" key="3">
    <source>
        <dbReference type="EMBL" id="KGE20636.1"/>
    </source>
</evidence>
<accession>A0A098MF00</accession>
<dbReference type="AlphaFoldDB" id="A0A098MF00"/>
<name>A0A098MF00_9BACL</name>
<keyword evidence="2" id="KW-0732">Signal</keyword>
<comment type="caution">
    <text evidence="3">The sequence shown here is derived from an EMBL/GenBank/DDBJ whole genome shotgun (WGS) entry which is preliminary data.</text>
</comment>
<evidence type="ECO:0000256" key="1">
    <source>
        <dbReference type="ARBA" id="ARBA00005445"/>
    </source>
</evidence>
<evidence type="ECO:0000256" key="2">
    <source>
        <dbReference type="ARBA" id="ARBA00022729"/>
    </source>
</evidence>
<dbReference type="STRING" id="268407.PWYN_13130"/>